<keyword evidence="6" id="KW-1185">Reference proteome</keyword>
<dbReference type="InterPro" id="IPR020904">
    <property type="entry name" value="Sc_DH/Rdtase_CS"/>
</dbReference>
<keyword evidence="2" id="KW-0521">NADP</keyword>
<protein>
    <recommendedName>
        <fullName evidence="7">NAD(P)-binding protein</fullName>
    </recommendedName>
</protein>
<evidence type="ECO:0000256" key="4">
    <source>
        <dbReference type="SAM" id="MobiDB-lite"/>
    </source>
</evidence>
<proteinExistence type="inferred from homology"/>
<sequence length="301" mass="31802">MGNGKASNEELKGSKLFDVSHVTALVTGGGTGIGLMITQALVANGAKVYITSRRDEVLKKTDELYDSGPGQIIPLQGDVSDKDDVKRLYDELCQKEPKGIQLLVNNAGIARDDNTKFSSAGQPNMEDPQSISDHFLKSPPDSWADTFKTNVTGVFYMSMTFLPLLAKGGSVTPGYSSQVINVSSISGYMKGSSNGQFAYASSKAAATHLGRMLATTFMGTKVRVNTIAPGVFPSEMTTGSSDSDNKSEIKSEMSNPAGRPGKDTDMAATVLFLAGPGGVFYNEQVLYPDGGNTLSQPAARA</sequence>
<accession>A0A9W9CP32</accession>
<evidence type="ECO:0000256" key="2">
    <source>
        <dbReference type="ARBA" id="ARBA00022857"/>
    </source>
</evidence>
<dbReference type="InterPro" id="IPR036291">
    <property type="entry name" value="NAD(P)-bd_dom_sf"/>
</dbReference>
<dbReference type="Proteomes" id="UP001140560">
    <property type="component" value="Unassembled WGS sequence"/>
</dbReference>
<organism evidence="5 6">
    <name type="scientific">Neocucurbitaria cava</name>
    <dbReference type="NCBI Taxonomy" id="798079"/>
    <lineage>
        <taxon>Eukaryota</taxon>
        <taxon>Fungi</taxon>
        <taxon>Dikarya</taxon>
        <taxon>Ascomycota</taxon>
        <taxon>Pezizomycotina</taxon>
        <taxon>Dothideomycetes</taxon>
        <taxon>Pleosporomycetidae</taxon>
        <taxon>Pleosporales</taxon>
        <taxon>Pleosporineae</taxon>
        <taxon>Cucurbitariaceae</taxon>
        <taxon>Neocucurbitaria</taxon>
    </lineage>
</organism>
<reference evidence="5" key="1">
    <citation type="submission" date="2022-10" db="EMBL/GenBank/DDBJ databases">
        <title>Tapping the CABI collections for fungal endophytes: first genome assemblies for Collariella, Neodidymelliopsis, Ascochyta clinopodiicola, Didymella pomorum, Didymosphaeria variabile, Neocosmospora piperis and Neocucurbitaria cava.</title>
        <authorList>
            <person name="Hill R."/>
        </authorList>
    </citation>
    <scope>NUCLEOTIDE SEQUENCE</scope>
    <source>
        <strain evidence="5">IMI 356814</strain>
    </source>
</reference>
<evidence type="ECO:0000313" key="5">
    <source>
        <dbReference type="EMBL" id="KAJ4372916.1"/>
    </source>
</evidence>
<dbReference type="AlphaFoldDB" id="A0A9W9CP32"/>
<dbReference type="InterPro" id="IPR052178">
    <property type="entry name" value="Sec_Metab_Biosynth_SDR"/>
</dbReference>
<dbReference type="Pfam" id="PF13561">
    <property type="entry name" value="adh_short_C2"/>
    <property type="match status" value="1"/>
</dbReference>
<dbReference type="SUPFAM" id="SSF51735">
    <property type="entry name" value="NAD(P)-binding Rossmann-fold domains"/>
    <property type="match status" value="1"/>
</dbReference>
<comment type="caution">
    <text evidence="5">The sequence shown here is derived from an EMBL/GenBank/DDBJ whole genome shotgun (WGS) entry which is preliminary data.</text>
</comment>
<dbReference type="PROSITE" id="PS00061">
    <property type="entry name" value="ADH_SHORT"/>
    <property type="match status" value="1"/>
</dbReference>
<evidence type="ECO:0000256" key="1">
    <source>
        <dbReference type="ARBA" id="ARBA00006484"/>
    </source>
</evidence>
<dbReference type="PRINTS" id="PR00081">
    <property type="entry name" value="GDHRDH"/>
</dbReference>
<evidence type="ECO:0000313" key="6">
    <source>
        <dbReference type="Proteomes" id="UP001140560"/>
    </source>
</evidence>
<name>A0A9W9CP32_9PLEO</name>
<evidence type="ECO:0000256" key="3">
    <source>
        <dbReference type="ARBA" id="ARBA00023002"/>
    </source>
</evidence>
<dbReference type="InterPro" id="IPR002347">
    <property type="entry name" value="SDR_fam"/>
</dbReference>
<dbReference type="PANTHER" id="PTHR43618">
    <property type="entry name" value="7-ALPHA-HYDROXYSTEROID DEHYDROGENASE"/>
    <property type="match status" value="1"/>
</dbReference>
<dbReference type="Gene3D" id="3.40.50.720">
    <property type="entry name" value="NAD(P)-binding Rossmann-like Domain"/>
    <property type="match status" value="1"/>
</dbReference>
<dbReference type="CDD" id="cd05233">
    <property type="entry name" value="SDR_c"/>
    <property type="match status" value="1"/>
</dbReference>
<gene>
    <name evidence="5" type="ORF">N0V83_003207</name>
</gene>
<comment type="similarity">
    <text evidence="1">Belongs to the short-chain dehydrogenases/reductases (SDR) family.</text>
</comment>
<dbReference type="PRINTS" id="PR00080">
    <property type="entry name" value="SDRFAMILY"/>
</dbReference>
<feature type="region of interest" description="Disordered" evidence="4">
    <location>
        <begin position="233"/>
        <end position="263"/>
    </location>
</feature>
<keyword evidence="3" id="KW-0560">Oxidoreductase</keyword>
<dbReference type="EMBL" id="JAPEUY010000005">
    <property type="protein sequence ID" value="KAJ4372916.1"/>
    <property type="molecule type" value="Genomic_DNA"/>
</dbReference>
<dbReference type="GO" id="GO:0016491">
    <property type="term" value="F:oxidoreductase activity"/>
    <property type="evidence" value="ECO:0007669"/>
    <property type="project" value="UniProtKB-KW"/>
</dbReference>
<dbReference type="PANTHER" id="PTHR43618:SF4">
    <property type="entry name" value="SHORT CHAIN DEHYDROGENASE_REDUCTASE FAMILY (AFU_ORTHOLOGUE AFUA_7G04540)"/>
    <property type="match status" value="1"/>
</dbReference>
<dbReference type="OrthoDB" id="2898618at2759"/>
<evidence type="ECO:0008006" key="7">
    <source>
        <dbReference type="Google" id="ProtNLM"/>
    </source>
</evidence>